<feature type="disulfide bond" evidence="2">
    <location>
        <begin position="311"/>
        <end position="324"/>
    </location>
</feature>
<evidence type="ECO:0000256" key="1">
    <source>
        <dbReference type="PROSITE-ProRule" id="PRU00076"/>
    </source>
</evidence>
<evidence type="ECO:0000256" key="5">
    <source>
        <dbReference type="SAM" id="SignalP"/>
    </source>
</evidence>
<dbReference type="Gene3D" id="2.10.220.10">
    <property type="entry name" value="Hormone Receptor, Insulin-like Growth Factor Receptor 1, Chain A, domain 2"/>
    <property type="match status" value="4"/>
</dbReference>
<dbReference type="InterPro" id="IPR009030">
    <property type="entry name" value="Growth_fac_rcpt_cys_sf"/>
</dbReference>
<proteinExistence type="predicted"/>
<dbReference type="PROSITE" id="PS50026">
    <property type="entry name" value="EGF_3"/>
    <property type="match status" value="1"/>
</dbReference>
<sequence length="937" mass="96717">MLASVLPLVLLAAATVAAPQSTTTTLCVAGQCLSGSSNISIGAVVSAFGTDPLILLPGTYSSTSDPQSLRSALTSTSSRLNFLPGFAPNNSDSSSSSISFPLDIHLQPGVLSTTASLYRGQTAFTPANGALNATAVPAGSLVVASNVWAAVKSGDQRTVIWDSVPDMAQLPGGVGSSMTLVDLQSTACSPACSGAGICTPQGTCVCPSGGGFEGDKCESCADGFFGPSCTKCPDDCDKCDDGMTGSGKCLVPKVANAPSSCNCLNGQCGANGQCECNPGWTNASNGTACAACAQGFFLTPDGNCQACQLGCQSCQNGNGVCTSCSSGLTVDANDNTKCTVSANAGAKQCPDGSFLNGDSCAVCSPLCKTCTGAGSGACLVCAQGTYKLAGACVPVDSNGVCSGSALVANNNKNLCDACPSRCASCGIPGFNVASTIDQVQCSKCLPGSYLTDGKCVDACPAGTLVSPDDGFTCVACDSSCSTCAGDAKFCLTCSGNGLANNGTCTNSCPSGTFSASGACLPCHADCASCSGGGFNQCTSCKADRPVLQGGSNSSSGGRCLPTCSKAQFFDTTSSSCQACDASCSSCSGSGANRCLACANSGQTLKGGACVDAKCDSGSSVVPGLGVCLSELVAAPFVDNTPTPSGDSPVPPPTSGGGRRPLEWWQILLMALGCAFICLLFVMCYRRRMRKKRAARTAAFARQMKSRGLLSRGAHWLGDKLFGRLHHHHRDAVPAHYNHQEDPEKNMGEMLERMRAAEEARHAREMELLEARARSATPSKWDRAPSFTVRLEDARSYSPHPHSRTASPQPSLRPRYEPGALEVDPYPNRASTPSLYSTMTGLPRRTPEPRMPIRDRHGDMDLIELHQPVPTVPLAATSRFSGSSWGSSIWKQGHQPVPVQQQPSYEMDPVRAHRTGESFESYQSNSSSGSQSRNPFRR</sequence>
<feature type="region of interest" description="Disordered" evidence="3">
    <location>
        <begin position="884"/>
        <end position="937"/>
    </location>
</feature>
<dbReference type="PROSITE" id="PS50050">
    <property type="entry name" value="TNFR_NGFR_2"/>
    <property type="match status" value="1"/>
</dbReference>
<dbReference type="STRING" id="1314781.A0A165FIE6"/>
<keyword evidence="8" id="KW-0675">Receptor</keyword>
<feature type="compositionally biased region" description="Polar residues" evidence="3">
    <location>
        <begin position="828"/>
        <end position="839"/>
    </location>
</feature>
<evidence type="ECO:0000259" key="6">
    <source>
        <dbReference type="PROSITE" id="PS50026"/>
    </source>
</evidence>
<dbReference type="SUPFAM" id="SSF57184">
    <property type="entry name" value="Growth factor receptor domain"/>
    <property type="match status" value="4"/>
</dbReference>
<keyword evidence="1" id="KW-1015">Disulfide bond</keyword>
<name>A0A165FIE6_EXIGL</name>
<feature type="transmembrane region" description="Helical" evidence="4">
    <location>
        <begin position="663"/>
        <end position="684"/>
    </location>
</feature>
<dbReference type="SMART" id="SM00181">
    <property type="entry name" value="EGF"/>
    <property type="match status" value="6"/>
</dbReference>
<keyword evidence="5" id="KW-0732">Signal</keyword>
<feature type="compositionally biased region" description="Low complexity" evidence="3">
    <location>
        <begin position="917"/>
        <end position="937"/>
    </location>
</feature>
<dbReference type="InterPro" id="IPR000742">
    <property type="entry name" value="EGF"/>
</dbReference>
<dbReference type="CDD" id="cd00064">
    <property type="entry name" value="FU"/>
    <property type="match status" value="4"/>
</dbReference>
<accession>A0A165FIE6</accession>
<evidence type="ECO:0000313" key="8">
    <source>
        <dbReference type="EMBL" id="KZV89047.1"/>
    </source>
</evidence>
<keyword evidence="9" id="KW-1185">Reference proteome</keyword>
<feature type="disulfide bond" evidence="1">
    <location>
        <begin position="188"/>
        <end position="198"/>
    </location>
</feature>
<feature type="signal peptide" evidence="5">
    <location>
        <begin position="1"/>
        <end position="17"/>
    </location>
</feature>
<dbReference type="PANTHER" id="PTHR15332:SF175">
    <property type="entry name" value="PROPROTEIN CONVERTASE SUBTILISIN_KEXIN TYPE 5-LIKE"/>
    <property type="match status" value="1"/>
</dbReference>
<reference evidence="8 9" key="1">
    <citation type="journal article" date="2016" name="Mol. Biol. Evol.">
        <title>Comparative Genomics of Early-Diverging Mushroom-Forming Fungi Provides Insights into the Origins of Lignocellulose Decay Capabilities.</title>
        <authorList>
            <person name="Nagy L.G."/>
            <person name="Riley R."/>
            <person name="Tritt A."/>
            <person name="Adam C."/>
            <person name="Daum C."/>
            <person name="Floudas D."/>
            <person name="Sun H."/>
            <person name="Yadav J.S."/>
            <person name="Pangilinan J."/>
            <person name="Larsson K.H."/>
            <person name="Matsuura K."/>
            <person name="Barry K."/>
            <person name="Labutti K."/>
            <person name="Kuo R."/>
            <person name="Ohm R.A."/>
            <person name="Bhattacharya S.S."/>
            <person name="Shirouzu T."/>
            <person name="Yoshinaga Y."/>
            <person name="Martin F.M."/>
            <person name="Grigoriev I.V."/>
            <person name="Hibbett D.S."/>
        </authorList>
    </citation>
    <scope>NUCLEOTIDE SEQUENCE [LARGE SCALE GENOMIC DNA]</scope>
    <source>
        <strain evidence="8 9">HHB12029</strain>
    </source>
</reference>
<dbReference type="SMART" id="SM00261">
    <property type="entry name" value="FU"/>
    <property type="match status" value="7"/>
</dbReference>
<evidence type="ECO:0000256" key="4">
    <source>
        <dbReference type="SAM" id="Phobius"/>
    </source>
</evidence>
<gene>
    <name evidence="8" type="ORF">EXIGLDRAFT_751363</name>
</gene>
<feature type="compositionally biased region" description="Basic and acidic residues" evidence="3">
    <location>
        <begin position="907"/>
        <end position="916"/>
    </location>
</feature>
<dbReference type="AlphaFoldDB" id="A0A165FIE6"/>
<evidence type="ECO:0000313" key="9">
    <source>
        <dbReference type="Proteomes" id="UP000077266"/>
    </source>
</evidence>
<comment type="caution">
    <text evidence="1">Lacks conserved residue(s) required for the propagation of feature annotation.</text>
</comment>
<dbReference type="Proteomes" id="UP000077266">
    <property type="component" value="Unassembled WGS sequence"/>
</dbReference>
<feature type="repeat" description="TNFR-Cys" evidence="2">
    <location>
        <begin position="291"/>
        <end position="338"/>
    </location>
</feature>
<dbReference type="OrthoDB" id="18487at2759"/>
<feature type="region of interest" description="Disordered" evidence="3">
    <location>
        <begin position="792"/>
        <end position="849"/>
    </location>
</feature>
<keyword evidence="4" id="KW-1133">Transmembrane helix</keyword>
<evidence type="ECO:0000256" key="2">
    <source>
        <dbReference type="PROSITE-ProRule" id="PRU00206"/>
    </source>
</evidence>
<evidence type="ECO:0000259" key="7">
    <source>
        <dbReference type="PROSITE" id="PS50050"/>
    </source>
</evidence>
<organism evidence="8 9">
    <name type="scientific">Exidia glandulosa HHB12029</name>
    <dbReference type="NCBI Taxonomy" id="1314781"/>
    <lineage>
        <taxon>Eukaryota</taxon>
        <taxon>Fungi</taxon>
        <taxon>Dikarya</taxon>
        <taxon>Basidiomycota</taxon>
        <taxon>Agaricomycotina</taxon>
        <taxon>Agaricomycetes</taxon>
        <taxon>Auriculariales</taxon>
        <taxon>Exidiaceae</taxon>
        <taxon>Exidia</taxon>
    </lineage>
</organism>
<keyword evidence="1" id="KW-0245">EGF-like domain</keyword>
<dbReference type="InterPro" id="IPR001368">
    <property type="entry name" value="TNFR/NGFR_Cys_rich_reg"/>
</dbReference>
<evidence type="ECO:0000256" key="3">
    <source>
        <dbReference type="SAM" id="MobiDB-lite"/>
    </source>
</evidence>
<keyword evidence="4" id="KW-0472">Membrane</keyword>
<feature type="domain" description="EGF-like" evidence="6">
    <location>
        <begin position="184"/>
        <end position="218"/>
    </location>
</feature>
<dbReference type="InterPro" id="IPR006212">
    <property type="entry name" value="Furin_repeat"/>
</dbReference>
<protein>
    <submittedName>
        <fullName evidence="8">Growth factor receptor domain-containing protein</fullName>
    </submittedName>
</protein>
<dbReference type="EMBL" id="KV426083">
    <property type="protein sequence ID" value="KZV89047.1"/>
    <property type="molecule type" value="Genomic_DNA"/>
</dbReference>
<dbReference type="PANTHER" id="PTHR15332">
    <property type="entry name" value="PROPROTEIN CONVERTASE SUBTILISIN_KEXIN TYPE 5-LIKE"/>
    <property type="match status" value="1"/>
</dbReference>
<dbReference type="InParanoid" id="A0A165FIE6"/>
<keyword evidence="4" id="KW-0812">Transmembrane</keyword>
<feature type="chain" id="PRO_5007857768" evidence="5">
    <location>
        <begin position="18"/>
        <end position="937"/>
    </location>
</feature>
<feature type="disulfide bond" evidence="2">
    <location>
        <begin position="292"/>
        <end position="307"/>
    </location>
</feature>
<feature type="domain" description="TNFR-Cys" evidence="7">
    <location>
        <begin position="291"/>
        <end position="338"/>
    </location>
</feature>